<dbReference type="Pfam" id="PF12457">
    <property type="entry name" value="TIP_N"/>
    <property type="match status" value="1"/>
</dbReference>
<dbReference type="InterPro" id="IPR045211">
    <property type="entry name" value="TFP11/STIP/Ntr1"/>
</dbReference>
<keyword evidence="4" id="KW-0747">Spliceosome</keyword>
<evidence type="ECO:0000313" key="10">
    <source>
        <dbReference type="Proteomes" id="UP000054007"/>
    </source>
</evidence>
<keyword evidence="10" id="KW-1185">Reference proteome</keyword>
<dbReference type="PROSITE" id="PS50174">
    <property type="entry name" value="G_PATCH"/>
    <property type="match status" value="1"/>
</dbReference>
<evidence type="ECO:0000313" key="9">
    <source>
        <dbReference type="EMBL" id="KIY71893.1"/>
    </source>
</evidence>
<keyword evidence="3" id="KW-0507">mRNA processing</keyword>
<feature type="compositionally biased region" description="Gly residues" evidence="7">
    <location>
        <begin position="152"/>
        <end position="187"/>
    </location>
</feature>
<dbReference type="GO" id="GO:0000390">
    <property type="term" value="P:spliceosomal complex disassembly"/>
    <property type="evidence" value="ECO:0007669"/>
    <property type="project" value="InterPro"/>
</dbReference>
<dbReference type="GO" id="GO:0071008">
    <property type="term" value="C:U2-type post-mRNA release spliceosomal complex"/>
    <property type="evidence" value="ECO:0007669"/>
    <property type="project" value="TreeGrafter"/>
</dbReference>
<dbReference type="InterPro" id="IPR000467">
    <property type="entry name" value="G_patch_dom"/>
</dbReference>
<name>A0A0D7BMW2_9AGAR</name>
<comment type="subcellular location">
    <subcellularLocation>
        <location evidence="1">Nucleus</location>
    </subcellularLocation>
</comment>
<dbReference type="SMART" id="SM00443">
    <property type="entry name" value="G_patch"/>
    <property type="match status" value="1"/>
</dbReference>
<dbReference type="PANTHER" id="PTHR23329">
    <property type="entry name" value="TUFTELIN-INTERACTING PROTEIN 11-RELATED"/>
    <property type="match status" value="1"/>
</dbReference>
<accession>A0A0D7BMW2</accession>
<feature type="compositionally biased region" description="Polar residues" evidence="7">
    <location>
        <begin position="136"/>
        <end position="150"/>
    </location>
</feature>
<evidence type="ECO:0000256" key="7">
    <source>
        <dbReference type="SAM" id="MobiDB-lite"/>
    </source>
</evidence>
<dbReference type="EMBL" id="KN880449">
    <property type="protein sequence ID" value="KIY71893.1"/>
    <property type="molecule type" value="Genomic_DNA"/>
</dbReference>
<evidence type="ECO:0000256" key="1">
    <source>
        <dbReference type="ARBA" id="ARBA00004123"/>
    </source>
</evidence>
<dbReference type="PANTHER" id="PTHR23329:SF1">
    <property type="entry name" value="TUFTELIN-INTERACTING PROTEIN 11"/>
    <property type="match status" value="1"/>
</dbReference>
<feature type="compositionally biased region" description="Basic and acidic residues" evidence="7">
    <location>
        <begin position="322"/>
        <end position="332"/>
    </location>
</feature>
<reference evidence="9 10" key="1">
    <citation type="journal article" date="2015" name="Fungal Genet. Biol.">
        <title>Evolution of novel wood decay mechanisms in Agaricales revealed by the genome sequences of Fistulina hepatica and Cylindrobasidium torrendii.</title>
        <authorList>
            <person name="Floudas D."/>
            <person name="Held B.W."/>
            <person name="Riley R."/>
            <person name="Nagy L.G."/>
            <person name="Koehler G."/>
            <person name="Ransdell A.S."/>
            <person name="Younus H."/>
            <person name="Chow J."/>
            <person name="Chiniquy J."/>
            <person name="Lipzen A."/>
            <person name="Tritt A."/>
            <person name="Sun H."/>
            <person name="Haridas S."/>
            <person name="LaButti K."/>
            <person name="Ohm R.A."/>
            <person name="Kues U."/>
            <person name="Blanchette R.A."/>
            <person name="Grigoriev I.V."/>
            <person name="Minto R.E."/>
            <person name="Hibbett D.S."/>
        </authorList>
    </citation>
    <scope>NUCLEOTIDE SEQUENCE [LARGE SCALE GENOMIC DNA]</scope>
    <source>
        <strain evidence="9 10">FP15055 ss-10</strain>
    </source>
</reference>
<feature type="compositionally biased region" description="Acidic residues" evidence="7">
    <location>
        <begin position="96"/>
        <end position="126"/>
    </location>
</feature>
<evidence type="ECO:0000256" key="3">
    <source>
        <dbReference type="ARBA" id="ARBA00022664"/>
    </source>
</evidence>
<dbReference type="OrthoDB" id="4822at2759"/>
<sequence>MARRKRVLDDGDDSDSSNSSDGNDHRGVDSDPDTAAERALFEDPYRRKRRKRGGQEDAIYGVFGESDEEEDKPRKKYQPKKQPAFVSATKEKLDAEDVTMEDAEEDSDGSEGEGADVDDQDMSDDSEPSRRPSPRIQSTPDDTAEDSSFNRGGLGMGRGGLGSGARGGFGSQGRGGLGSQSGFGSRGLGFTSAANSTSWEASPDVPSSFGANKSTSFQRAAPKPERVLDPSEQAHFQKLSGSFGARMLQKMGWQAGAGLGSSGEGIVTPVETKMRPGRSGIAFRGFKERTDQSKREAKRRGEDVSDEEEEARSKVRSKGKGKAQEKRSDAWKKPSKIKTKVEHKTYNQILEDAGETSTSGIGQIIDATGAVPREVGSLAEVSIAGSYGASNDPERIPEIRHNVRLIRDSCKTQVAELASEARLVDMKKKQAIRDDARLRQKVEEEARLIARLQQIQLVTNELQATAKNLSSSYEPALESFDPLIERLLRDFGREFAVYHLDQIIVGAIAPVARRLLQQWNPLQNPGYLVDILGKWTGALPVSQAPKEETQVDAFGAPTYKSPADSQCPMSPFDSLLWNVWLPKVRSAINNEWSAHEPDAVVRLYEAWSAFLPRFIADNVMDQLVLPKVRKAVADWSPKLDKASLQSIVFPWLPHLGLRMDELTSEARRKVKSVLRRWNAGEPVPDDLAPWRDVFGGPEWDNLLLKSIVPKLGATLRDDFTVNPRNQDMQPIEAVLAWAPLLHTSITAQLLETEFFPKWLDTLHFWLVQPRVSFEEVAQWYTFWKGAVAVKGAERGFTRGLQLMNDAIELGANAPAKLAKPDFRAEIGAKETAAKAPVVQKKTLNAVRTQEVTFKSIVEEYAAKHNLLVIPAGRAHEKSRMPMFRVSASVDGKGGILVYILDDAVWAAPEGVGSPSEEFVAIPLEAMVLRANGA</sequence>
<evidence type="ECO:0000256" key="2">
    <source>
        <dbReference type="ARBA" id="ARBA00010900"/>
    </source>
</evidence>
<feature type="compositionally biased region" description="Basic and acidic residues" evidence="7">
    <location>
        <begin position="285"/>
        <end position="303"/>
    </location>
</feature>
<evidence type="ECO:0000256" key="4">
    <source>
        <dbReference type="ARBA" id="ARBA00022728"/>
    </source>
</evidence>
<keyword evidence="6" id="KW-0539">Nucleus</keyword>
<evidence type="ECO:0000256" key="6">
    <source>
        <dbReference type="ARBA" id="ARBA00023242"/>
    </source>
</evidence>
<dbReference type="AlphaFoldDB" id="A0A0D7BMW2"/>
<evidence type="ECO:0000259" key="8">
    <source>
        <dbReference type="PROSITE" id="PS50174"/>
    </source>
</evidence>
<dbReference type="Pfam" id="PF01585">
    <property type="entry name" value="G-patch"/>
    <property type="match status" value="1"/>
</dbReference>
<feature type="domain" description="G-patch" evidence="8">
    <location>
        <begin position="240"/>
        <end position="286"/>
    </location>
</feature>
<feature type="region of interest" description="Disordered" evidence="7">
    <location>
        <begin position="255"/>
        <end position="336"/>
    </location>
</feature>
<proteinExistence type="inferred from homology"/>
<dbReference type="Pfam" id="PF07842">
    <property type="entry name" value="GCFC"/>
    <property type="match status" value="1"/>
</dbReference>
<feature type="compositionally biased region" description="Basic and acidic residues" evidence="7">
    <location>
        <begin position="22"/>
        <end position="45"/>
    </location>
</feature>
<dbReference type="STRING" id="1314674.A0A0D7BMW2"/>
<dbReference type="Proteomes" id="UP000054007">
    <property type="component" value="Unassembled WGS sequence"/>
</dbReference>
<evidence type="ECO:0000256" key="5">
    <source>
        <dbReference type="ARBA" id="ARBA00023187"/>
    </source>
</evidence>
<protein>
    <submittedName>
        <fullName evidence="9">TFP11-domain-containing protein</fullName>
    </submittedName>
</protein>
<feature type="region of interest" description="Disordered" evidence="7">
    <location>
        <begin position="1"/>
        <end position="235"/>
    </location>
</feature>
<feature type="compositionally biased region" description="Polar residues" evidence="7">
    <location>
        <begin position="209"/>
        <end position="218"/>
    </location>
</feature>
<dbReference type="InterPro" id="IPR022783">
    <property type="entry name" value="GCFC_dom"/>
</dbReference>
<dbReference type="InterPro" id="IPR022159">
    <property type="entry name" value="STIP/TFIP11_N"/>
</dbReference>
<dbReference type="GO" id="GO:0003676">
    <property type="term" value="F:nucleic acid binding"/>
    <property type="evidence" value="ECO:0007669"/>
    <property type="project" value="InterPro"/>
</dbReference>
<organism evidence="9 10">
    <name type="scientific">Cylindrobasidium torrendii FP15055 ss-10</name>
    <dbReference type="NCBI Taxonomy" id="1314674"/>
    <lineage>
        <taxon>Eukaryota</taxon>
        <taxon>Fungi</taxon>
        <taxon>Dikarya</taxon>
        <taxon>Basidiomycota</taxon>
        <taxon>Agaricomycotina</taxon>
        <taxon>Agaricomycetes</taxon>
        <taxon>Agaricomycetidae</taxon>
        <taxon>Agaricales</taxon>
        <taxon>Marasmiineae</taxon>
        <taxon>Physalacriaceae</taxon>
        <taxon>Cylindrobasidium</taxon>
    </lineage>
</organism>
<comment type="similarity">
    <text evidence="2">Belongs to the TFP11/STIP family.</text>
</comment>
<keyword evidence="5" id="KW-0508">mRNA splicing</keyword>
<gene>
    <name evidence="9" type="ORF">CYLTODRAFT_345088</name>
</gene>